<gene>
    <name evidence="2" type="ORF">P7H09_01755</name>
</gene>
<dbReference type="RefSeq" id="WP_311974402.1">
    <property type="nucleotide sequence ID" value="NZ_JARQGV010000004.1"/>
</dbReference>
<evidence type="ECO:0000313" key="3">
    <source>
        <dbReference type="Proteomes" id="UP001259239"/>
    </source>
</evidence>
<reference evidence="2" key="1">
    <citation type="journal article" date="2023" name="J. Vet. Diagn. Invest.">
        <title>Oxytetracycline-resistant Paenibacillus larvae identified in commercial beekeeping operations in Saskatchewan using pooled honey sampling.</title>
        <authorList>
            <person name="Obshta O."/>
            <person name="Zabrodski M.W."/>
            <person name="Soomro T."/>
            <person name="Wilson G."/>
            <person name="Masood F."/>
            <person name="Thebeau J."/>
            <person name="Silva M.C.B."/>
            <person name="Biganski S."/>
            <person name="Kozii I.V."/>
            <person name="Koziy R.V."/>
            <person name="Raza M.F."/>
            <person name="Jose M.S."/>
            <person name="Simko E."/>
            <person name="Wood S.C."/>
        </authorList>
    </citation>
    <scope>NUCLEOTIDE SEQUENCE</scope>
    <source>
        <strain evidence="2">PL001</strain>
    </source>
</reference>
<accession>A0AAP5JQL1</accession>
<organism evidence="2 3">
    <name type="scientific">Paenibacillus larvae</name>
    <dbReference type="NCBI Taxonomy" id="1464"/>
    <lineage>
        <taxon>Bacteria</taxon>
        <taxon>Bacillati</taxon>
        <taxon>Bacillota</taxon>
        <taxon>Bacilli</taxon>
        <taxon>Bacillales</taxon>
        <taxon>Paenibacillaceae</taxon>
        <taxon>Paenibacillus</taxon>
    </lineage>
</organism>
<keyword evidence="1" id="KW-0812">Transmembrane</keyword>
<feature type="transmembrane region" description="Helical" evidence="1">
    <location>
        <begin position="9"/>
        <end position="26"/>
    </location>
</feature>
<evidence type="ECO:0000313" key="2">
    <source>
        <dbReference type="EMBL" id="MDT2250132.1"/>
    </source>
</evidence>
<proteinExistence type="predicted"/>
<keyword evidence="1" id="KW-0472">Membrane</keyword>
<reference evidence="2" key="2">
    <citation type="submission" date="2023-03" db="EMBL/GenBank/DDBJ databases">
        <authorList>
            <person name="Obshta O."/>
            <person name="Zabrodski M.W."/>
            <person name="Soomro T."/>
            <person name="Wilson G."/>
            <person name="Masood F."/>
            <person name="Thebeau J."/>
            <person name="Bezerra Da Silva M.C."/>
            <person name="Raza F."/>
            <person name="Biganski S."/>
            <person name="Jose M."/>
            <person name="Camilli M."/>
            <person name="Kozii I.V."/>
            <person name="Kozii R.V."/>
            <person name="Simko E."/>
            <person name="Wood S.C."/>
        </authorList>
    </citation>
    <scope>NUCLEOTIDE SEQUENCE</scope>
    <source>
        <strain evidence="2">PL001</strain>
    </source>
</reference>
<protein>
    <submittedName>
        <fullName evidence="2">Uncharacterized protein</fullName>
    </submittedName>
</protein>
<evidence type="ECO:0000256" key="1">
    <source>
        <dbReference type="SAM" id="Phobius"/>
    </source>
</evidence>
<name>A0AAP5JQL1_9BACL</name>
<sequence>MGTKWCKTVIGGGILLAAAVFPIIFLCQEKENVQHKPGVSPDDSPLYSFVSRHLMSDDGGYTQICVRIYSSSRIRQEIMTSFPNLPDYLWSMHF</sequence>
<keyword evidence="1" id="KW-1133">Transmembrane helix</keyword>
<dbReference type="EMBL" id="JARQGV010000004">
    <property type="protein sequence ID" value="MDT2250132.1"/>
    <property type="molecule type" value="Genomic_DNA"/>
</dbReference>
<dbReference type="Proteomes" id="UP001259239">
    <property type="component" value="Unassembled WGS sequence"/>
</dbReference>
<comment type="caution">
    <text evidence="2">The sequence shown here is derived from an EMBL/GenBank/DDBJ whole genome shotgun (WGS) entry which is preliminary data.</text>
</comment>
<dbReference type="AlphaFoldDB" id="A0AAP5JQL1"/>